<dbReference type="InterPro" id="IPR013083">
    <property type="entry name" value="Znf_RING/FYVE/PHD"/>
</dbReference>
<dbReference type="GO" id="GO:0000785">
    <property type="term" value="C:chromatin"/>
    <property type="evidence" value="ECO:0007669"/>
    <property type="project" value="TreeGrafter"/>
</dbReference>
<evidence type="ECO:0000313" key="2">
    <source>
        <dbReference type="Proteomes" id="UP000031737"/>
    </source>
</evidence>
<dbReference type="PANTHER" id="PTHR10782">
    <property type="entry name" value="ZINC FINGER MIZ DOMAIN-CONTAINING PROTEIN"/>
    <property type="match status" value="1"/>
</dbReference>
<organism evidence="1 2">
    <name type="scientific">Trypanosoma rangeli SC58</name>
    <dbReference type="NCBI Taxonomy" id="429131"/>
    <lineage>
        <taxon>Eukaryota</taxon>
        <taxon>Discoba</taxon>
        <taxon>Euglenozoa</taxon>
        <taxon>Kinetoplastea</taxon>
        <taxon>Metakinetoplastina</taxon>
        <taxon>Trypanosomatida</taxon>
        <taxon>Trypanosomatidae</taxon>
        <taxon>Trypanosoma</taxon>
        <taxon>Herpetosoma</taxon>
    </lineage>
</organism>
<dbReference type="GO" id="GO:0016925">
    <property type="term" value="P:protein sumoylation"/>
    <property type="evidence" value="ECO:0007669"/>
    <property type="project" value="TreeGrafter"/>
</dbReference>
<reference evidence="1 2" key="1">
    <citation type="submission" date="2013-07" db="EMBL/GenBank/DDBJ databases">
        <authorList>
            <person name="Stoco P.H."/>
            <person name="Wagner G."/>
            <person name="Gerber A."/>
            <person name="Zaha A."/>
            <person name="Thompson C."/>
            <person name="Bartholomeu D.C."/>
            <person name="Luckemeyer D.D."/>
            <person name="Bahia D."/>
            <person name="Loreto E."/>
            <person name="Prestes E.B."/>
            <person name="Lima F.M."/>
            <person name="Rodrigues-Luiz G."/>
            <person name="Vallejo G.A."/>
            <person name="Filho J.F."/>
            <person name="Monteiro K.M."/>
            <person name="Tyler K.M."/>
            <person name="de Almeida L.G."/>
            <person name="Ortiz M.F."/>
            <person name="Siervo M.A."/>
            <person name="de Moraes M.H."/>
            <person name="Cunha O.L."/>
            <person name="Mendonca-Neto R."/>
            <person name="Silva R."/>
            <person name="Teixeira S.M."/>
            <person name="Murta S.M."/>
            <person name="Sincero T.C."/>
            <person name="Mendes T.A."/>
            <person name="Urmenyi T.P."/>
            <person name="Silva V.G."/>
            <person name="da Rocha W.D."/>
            <person name="Andersson B."/>
            <person name="Romanha A.J."/>
            <person name="Steindel M."/>
            <person name="de Vasconcelos A.T."/>
            <person name="Grisard E.C."/>
        </authorList>
    </citation>
    <scope>NUCLEOTIDE SEQUENCE [LARGE SCALE GENOMIC DNA]</scope>
    <source>
        <strain evidence="1 2">SC58</strain>
    </source>
</reference>
<comment type="caution">
    <text evidence="1">The sequence shown here is derived from an EMBL/GenBank/DDBJ whole genome shotgun (WGS) entry which is preliminary data.</text>
</comment>
<dbReference type="VEuPathDB" id="TriTrypDB:TRSC58_02872"/>
<protein>
    <submittedName>
        <fullName evidence="1">Uncharacterized protein</fullName>
    </submittedName>
</protein>
<accession>A0A061J4Z5</accession>
<evidence type="ECO:0000313" key="1">
    <source>
        <dbReference type="EMBL" id="ESL09405.1"/>
    </source>
</evidence>
<dbReference type="Gene3D" id="3.30.40.10">
    <property type="entry name" value="Zinc/RING finger domain, C3HC4 (zinc finger)"/>
    <property type="match status" value="1"/>
</dbReference>
<proteinExistence type="predicted"/>
<dbReference type="GO" id="GO:0061665">
    <property type="term" value="F:SUMO ligase activity"/>
    <property type="evidence" value="ECO:0007669"/>
    <property type="project" value="TreeGrafter"/>
</dbReference>
<dbReference type="Proteomes" id="UP000031737">
    <property type="component" value="Unassembled WGS sequence"/>
</dbReference>
<dbReference type="PANTHER" id="PTHR10782:SF96">
    <property type="entry name" value="SP-RING-TYPE DOMAIN-CONTAINING PROTEIN"/>
    <property type="match status" value="1"/>
</dbReference>
<keyword evidence="2" id="KW-1185">Reference proteome</keyword>
<dbReference type="OrthoDB" id="28127at2759"/>
<gene>
    <name evidence="1" type="ORF">TRSC58_02872</name>
</gene>
<dbReference type="AlphaFoldDB" id="A0A061J4Z5"/>
<name>A0A061J4Z5_TRYRA</name>
<dbReference type="EMBL" id="AUPL01002872">
    <property type="protein sequence ID" value="ESL09405.1"/>
    <property type="molecule type" value="Genomic_DNA"/>
</dbReference>
<sequence>MLGRGFLYEIRFMDTANAVEDVHKRLLKVVKDEFGRQTPSTHSLCQCSVLCGAFCRRLAMLDASVIRDAVKYVELLRSELSSLVSPVQEASFFAYAMGEIEAFCTMRRVAYRQRLDALTKSVPASRWDVENITNVMKDLSASSWRPQSIRSYHEVVKRPREIGDTGSDGVPMAVRWRLPLRDPISLVVITIPARGSLCRHKEVFDMTTFVRATQRAALRQRECVEETANPRWGSGSDEALPAVACPICGRAAPLHGVRVDELIMGAMRQHAAEGGTLSPDDCVVWDDSRSAYEVVKAPAATPVADERLEEVPEREPDHPLRVVHIEGHVLYAEE</sequence>